<evidence type="ECO:0000256" key="1">
    <source>
        <dbReference type="SAM" id="SignalP"/>
    </source>
</evidence>
<evidence type="ECO:0000259" key="2">
    <source>
        <dbReference type="PROSITE" id="PS50835"/>
    </source>
</evidence>
<dbReference type="InterPro" id="IPR001434">
    <property type="entry name" value="OmcB-like_DUF11"/>
</dbReference>
<dbReference type="RefSeq" id="WP_107828667.1">
    <property type="nucleotide sequence ID" value="NZ_CP160205.1"/>
</dbReference>
<accession>A0A2T5J9G4</accession>
<dbReference type="Pfam" id="PF01345">
    <property type="entry name" value="DUF11"/>
    <property type="match status" value="1"/>
</dbReference>
<dbReference type="AlphaFoldDB" id="A0A2T5J9G4"/>
<feature type="signal peptide" evidence="1">
    <location>
        <begin position="1"/>
        <end position="24"/>
    </location>
</feature>
<dbReference type="EMBL" id="QAOQ01000004">
    <property type="protein sequence ID" value="PTQ96712.1"/>
    <property type="molecule type" value="Genomic_DNA"/>
</dbReference>
<evidence type="ECO:0000313" key="4">
    <source>
        <dbReference type="Proteomes" id="UP000244168"/>
    </source>
</evidence>
<feature type="chain" id="PRO_5015487669" evidence="1">
    <location>
        <begin position="25"/>
        <end position="323"/>
    </location>
</feature>
<dbReference type="SUPFAM" id="SSF48726">
    <property type="entry name" value="Immunoglobulin"/>
    <property type="match status" value="1"/>
</dbReference>
<dbReference type="InterPro" id="IPR007110">
    <property type="entry name" value="Ig-like_dom"/>
</dbReference>
<name>A0A2T5J9G4_9SPHI</name>
<dbReference type="InterPro" id="IPR051172">
    <property type="entry name" value="Chlamydia_OmcB"/>
</dbReference>
<dbReference type="Proteomes" id="UP000244168">
    <property type="component" value="Unassembled WGS sequence"/>
</dbReference>
<comment type="caution">
    <text evidence="3">The sequence shown here is derived from an EMBL/GenBank/DDBJ whole genome shotgun (WGS) entry which is preliminary data.</text>
</comment>
<dbReference type="NCBIfam" id="TIGR01451">
    <property type="entry name" value="B_ant_repeat"/>
    <property type="match status" value="1"/>
</dbReference>
<dbReference type="InterPro" id="IPR036179">
    <property type="entry name" value="Ig-like_dom_sf"/>
</dbReference>
<dbReference type="Gene3D" id="2.60.40.10">
    <property type="entry name" value="Immunoglobulins"/>
    <property type="match status" value="1"/>
</dbReference>
<dbReference type="Pfam" id="PF13585">
    <property type="entry name" value="CHU_C"/>
    <property type="match status" value="1"/>
</dbReference>
<sequence length="323" mass="35120">MLKRIGIVWMIALLQQSLCGLAFASPHKAFADDQTRTIQQGSSVTLTANAPPGDPPPAAYQWVKDGLPISGAIRKDLVVSSAGRYQVVLYNADGCESKQSDGVNILEAPPNIYADMAIDVKDVRSSDNLDDPFKYVISIKNNGKDDATSVKVQDQLPNEIQLQQLIAPLKGDASVSGKNITWNIGQVKVGETADLSMIVKALKTGTITNAANVSATEPDPVLANNTDNVTTIVTELVIPNVFTPNGDNVNDTFVIPGLDTYPGNELTIVNRWDATVYRKVNYKNDWTGDGLNEGTYFYILKVKQPTGSWSIYKGYVTLLRARQ</sequence>
<dbReference type="Gene3D" id="2.60.40.1170">
    <property type="entry name" value="Mu homology domain, subdomain B"/>
    <property type="match status" value="1"/>
</dbReference>
<keyword evidence="4" id="KW-1185">Reference proteome</keyword>
<gene>
    <name evidence="3" type="ORF">C8P68_104200</name>
</gene>
<dbReference type="InterPro" id="IPR047589">
    <property type="entry name" value="DUF11_rpt"/>
</dbReference>
<reference evidence="3 4" key="1">
    <citation type="submission" date="2018-04" db="EMBL/GenBank/DDBJ databases">
        <title>Genomic Encyclopedia of Archaeal and Bacterial Type Strains, Phase II (KMG-II): from individual species to whole genera.</title>
        <authorList>
            <person name="Goeker M."/>
        </authorList>
    </citation>
    <scope>NUCLEOTIDE SEQUENCE [LARGE SCALE GENOMIC DNA]</scope>
    <source>
        <strain evidence="3 4">DSM 26809</strain>
    </source>
</reference>
<protein>
    <submittedName>
        <fullName evidence="3">Putative repeat protein (TIGR01451 family)/gliding motility-associated-like protein</fullName>
    </submittedName>
</protein>
<dbReference type="OrthoDB" id="9765926at2"/>
<proteinExistence type="predicted"/>
<feature type="domain" description="Ig-like" evidence="2">
    <location>
        <begin position="26"/>
        <end position="104"/>
    </location>
</feature>
<dbReference type="InterPro" id="IPR026341">
    <property type="entry name" value="T9SS_type_B"/>
</dbReference>
<dbReference type="NCBIfam" id="TIGR04131">
    <property type="entry name" value="Bac_Flav_CTERM"/>
    <property type="match status" value="1"/>
</dbReference>
<organism evidence="3 4">
    <name type="scientific">Mucilaginibacter yixingensis</name>
    <dbReference type="NCBI Taxonomy" id="1295612"/>
    <lineage>
        <taxon>Bacteria</taxon>
        <taxon>Pseudomonadati</taxon>
        <taxon>Bacteroidota</taxon>
        <taxon>Sphingobacteriia</taxon>
        <taxon>Sphingobacteriales</taxon>
        <taxon>Sphingobacteriaceae</taxon>
        <taxon>Mucilaginibacter</taxon>
    </lineage>
</organism>
<keyword evidence="1" id="KW-0732">Signal</keyword>
<dbReference type="PROSITE" id="PS50835">
    <property type="entry name" value="IG_LIKE"/>
    <property type="match status" value="1"/>
</dbReference>
<dbReference type="PANTHER" id="PTHR34819">
    <property type="entry name" value="LARGE CYSTEINE-RICH PERIPLASMIC PROTEIN OMCB"/>
    <property type="match status" value="1"/>
</dbReference>
<evidence type="ECO:0000313" key="3">
    <source>
        <dbReference type="EMBL" id="PTQ96712.1"/>
    </source>
</evidence>
<dbReference type="InterPro" id="IPR013783">
    <property type="entry name" value="Ig-like_fold"/>
</dbReference>